<organism evidence="1 2">
    <name type="scientific">Steinernema carpocapsae</name>
    <name type="common">Entomopathogenic nematode</name>
    <dbReference type="NCBI Taxonomy" id="34508"/>
    <lineage>
        <taxon>Eukaryota</taxon>
        <taxon>Metazoa</taxon>
        <taxon>Ecdysozoa</taxon>
        <taxon>Nematoda</taxon>
        <taxon>Chromadorea</taxon>
        <taxon>Rhabditida</taxon>
        <taxon>Tylenchina</taxon>
        <taxon>Panagrolaimomorpha</taxon>
        <taxon>Strongyloidoidea</taxon>
        <taxon>Steinernematidae</taxon>
        <taxon>Steinernema</taxon>
    </lineage>
</organism>
<reference evidence="1 2" key="1">
    <citation type="journal article" date="2015" name="Genome Biol.">
        <title>Comparative genomics of Steinernema reveals deeply conserved gene regulatory networks.</title>
        <authorList>
            <person name="Dillman A.R."/>
            <person name="Macchietto M."/>
            <person name="Porter C.F."/>
            <person name="Rogers A."/>
            <person name="Williams B."/>
            <person name="Antoshechkin I."/>
            <person name="Lee M.M."/>
            <person name="Goodwin Z."/>
            <person name="Lu X."/>
            <person name="Lewis E.E."/>
            <person name="Goodrich-Blair H."/>
            <person name="Stock S.P."/>
            <person name="Adams B.J."/>
            <person name="Sternberg P.W."/>
            <person name="Mortazavi A."/>
        </authorList>
    </citation>
    <scope>NUCLEOTIDE SEQUENCE [LARGE SCALE GENOMIC DNA]</scope>
    <source>
        <strain evidence="1 2">ALL</strain>
    </source>
</reference>
<proteinExistence type="predicted"/>
<accession>A0A4U5NYH8</accession>
<gene>
    <name evidence="1" type="ORF">L596_012801</name>
</gene>
<dbReference type="EMBL" id="AZBU02000003">
    <property type="protein sequence ID" value="TKR88582.1"/>
    <property type="molecule type" value="Genomic_DNA"/>
</dbReference>
<dbReference type="AlphaFoldDB" id="A0A4U5NYH8"/>
<sequence>MITLTNQFGHQQQITPLHYHLEGVRMLDSYITTYTGMISQMVDGMRSFKNQLNLTSPLPLAIKHQPE</sequence>
<protein>
    <submittedName>
        <fullName evidence="1">Uncharacterized protein</fullName>
    </submittedName>
</protein>
<reference evidence="1 2" key="2">
    <citation type="journal article" date="2019" name="G3 (Bethesda)">
        <title>Hybrid Assembly of the Genome of the Entomopathogenic Nematode Steinernema carpocapsae Identifies the X-Chromosome.</title>
        <authorList>
            <person name="Serra L."/>
            <person name="Macchietto M."/>
            <person name="Macias-Munoz A."/>
            <person name="McGill C.J."/>
            <person name="Rodriguez I.M."/>
            <person name="Rodriguez B."/>
            <person name="Murad R."/>
            <person name="Mortazavi A."/>
        </authorList>
    </citation>
    <scope>NUCLEOTIDE SEQUENCE [LARGE SCALE GENOMIC DNA]</scope>
    <source>
        <strain evidence="1 2">ALL</strain>
    </source>
</reference>
<evidence type="ECO:0000313" key="2">
    <source>
        <dbReference type="Proteomes" id="UP000298663"/>
    </source>
</evidence>
<dbReference type="Proteomes" id="UP000298663">
    <property type="component" value="Unassembled WGS sequence"/>
</dbReference>
<name>A0A4U5NYH8_STECR</name>
<comment type="caution">
    <text evidence="1">The sequence shown here is derived from an EMBL/GenBank/DDBJ whole genome shotgun (WGS) entry which is preliminary data.</text>
</comment>
<keyword evidence="2" id="KW-1185">Reference proteome</keyword>
<evidence type="ECO:0000313" key="1">
    <source>
        <dbReference type="EMBL" id="TKR88582.1"/>
    </source>
</evidence>